<organism evidence="2 3">
    <name type="scientific">Buteo japonicus</name>
    <dbReference type="NCBI Taxonomy" id="224669"/>
    <lineage>
        <taxon>Eukaryota</taxon>
        <taxon>Metazoa</taxon>
        <taxon>Chordata</taxon>
        <taxon>Craniata</taxon>
        <taxon>Vertebrata</taxon>
        <taxon>Euteleostomi</taxon>
        <taxon>Archelosauria</taxon>
        <taxon>Archosauria</taxon>
        <taxon>Dinosauria</taxon>
        <taxon>Saurischia</taxon>
        <taxon>Theropoda</taxon>
        <taxon>Coelurosauria</taxon>
        <taxon>Aves</taxon>
        <taxon>Neognathae</taxon>
        <taxon>Neoaves</taxon>
        <taxon>Telluraves</taxon>
        <taxon>Accipitrimorphae</taxon>
        <taxon>Accipitriformes</taxon>
        <taxon>Accipitridae</taxon>
        <taxon>Accipitrinae</taxon>
        <taxon>Buteo</taxon>
    </lineage>
</organism>
<evidence type="ECO:0008006" key="4">
    <source>
        <dbReference type="Google" id="ProtNLM"/>
    </source>
</evidence>
<name>A0A8C0BXP2_9AVES</name>
<reference evidence="2" key="2">
    <citation type="submission" date="2025-09" db="UniProtKB">
        <authorList>
            <consortium name="Ensembl"/>
        </authorList>
    </citation>
    <scope>IDENTIFICATION</scope>
</reference>
<keyword evidence="1" id="KW-0732">Signal</keyword>
<evidence type="ECO:0000313" key="3">
    <source>
        <dbReference type="Proteomes" id="UP000694555"/>
    </source>
</evidence>
<feature type="signal peptide" evidence="1">
    <location>
        <begin position="1"/>
        <end position="21"/>
    </location>
</feature>
<sequence length="95" mass="10953">MFNQQGWGFFWFGFFLKPVTEHIQISLCIVDLYLVSNHQTKITTLQQLQRVKPPALHNLLLLHTGSCLLTPLPATGENLPQYYKTTYGTMGRLSW</sequence>
<dbReference type="Proteomes" id="UP000694555">
    <property type="component" value="Unplaced"/>
</dbReference>
<reference evidence="2" key="1">
    <citation type="submission" date="2025-08" db="UniProtKB">
        <authorList>
            <consortium name="Ensembl"/>
        </authorList>
    </citation>
    <scope>IDENTIFICATION</scope>
</reference>
<protein>
    <recommendedName>
        <fullName evidence="4">Secreted protein</fullName>
    </recommendedName>
</protein>
<evidence type="ECO:0000313" key="2">
    <source>
        <dbReference type="Ensembl" id="ENSBJAP00000022907.1"/>
    </source>
</evidence>
<accession>A0A8C0BXP2</accession>
<feature type="chain" id="PRO_5034732956" description="Secreted protein" evidence="1">
    <location>
        <begin position="22"/>
        <end position="95"/>
    </location>
</feature>
<dbReference type="AlphaFoldDB" id="A0A8C0BXP2"/>
<proteinExistence type="predicted"/>
<dbReference type="Ensembl" id="ENSBJAT00000023545.1">
    <property type="protein sequence ID" value="ENSBJAP00000022907.1"/>
    <property type="gene ID" value="ENSBJAG00000014830.1"/>
</dbReference>
<keyword evidence="3" id="KW-1185">Reference proteome</keyword>
<evidence type="ECO:0000256" key="1">
    <source>
        <dbReference type="SAM" id="SignalP"/>
    </source>
</evidence>